<dbReference type="PANTHER" id="PTHR37984:SF12">
    <property type="entry name" value="RIBONUCLEASE H"/>
    <property type="match status" value="1"/>
</dbReference>
<dbReference type="Pfam" id="PF00078">
    <property type="entry name" value="RVT_1"/>
    <property type="match status" value="1"/>
</dbReference>
<dbReference type="Gene3D" id="3.30.70.270">
    <property type="match status" value="2"/>
</dbReference>
<protein>
    <submittedName>
        <fullName evidence="2">Transposon Ty3-I Gag-Pol polyprotein</fullName>
    </submittedName>
</protein>
<dbReference type="AlphaFoldDB" id="A0A4Y1ZXU1"/>
<reference evidence="2 3" key="1">
    <citation type="journal article" date="2019" name="Sci. Rep.">
        <title>Orb-weaving spider Araneus ventricosus genome elucidates the spidroin gene catalogue.</title>
        <authorList>
            <person name="Kono N."/>
            <person name="Nakamura H."/>
            <person name="Ohtoshi R."/>
            <person name="Moran D.A.P."/>
            <person name="Shinohara A."/>
            <person name="Yoshida Y."/>
            <person name="Fujiwara M."/>
            <person name="Mori M."/>
            <person name="Tomita M."/>
            <person name="Arakawa K."/>
        </authorList>
    </citation>
    <scope>NUCLEOTIDE SEQUENCE [LARGE SCALE GENOMIC DNA]</scope>
</reference>
<dbReference type="PANTHER" id="PTHR37984">
    <property type="entry name" value="PROTEIN CBG26694"/>
    <property type="match status" value="1"/>
</dbReference>
<dbReference type="EMBL" id="BGPR01000001">
    <property type="protein sequence ID" value="GBL72293.1"/>
    <property type="molecule type" value="Genomic_DNA"/>
</dbReference>
<dbReference type="PROSITE" id="PS50878">
    <property type="entry name" value="RT_POL"/>
    <property type="match status" value="1"/>
</dbReference>
<accession>A0A4Y1ZXU1</accession>
<keyword evidence="3" id="KW-1185">Reference proteome</keyword>
<gene>
    <name evidence="2" type="primary">TY3B-I_1013</name>
    <name evidence="2" type="ORF">AVEN_115251_1</name>
</gene>
<evidence type="ECO:0000259" key="1">
    <source>
        <dbReference type="PROSITE" id="PS50878"/>
    </source>
</evidence>
<organism evidence="2 3">
    <name type="scientific">Araneus ventricosus</name>
    <name type="common">Orbweaver spider</name>
    <name type="synonym">Epeira ventricosa</name>
    <dbReference type="NCBI Taxonomy" id="182803"/>
    <lineage>
        <taxon>Eukaryota</taxon>
        <taxon>Metazoa</taxon>
        <taxon>Ecdysozoa</taxon>
        <taxon>Arthropoda</taxon>
        <taxon>Chelicerata</taxon>
        <taxon>Arachnida</taxon>
        <taxon>Araneae</taxon>
        <taxon>Araneomorphae</taxon>
        <taxon>Entelegynae</taxon>
        <taxon>Araneoidea</taxon>
        <taxon>Araneidae</taxon>
        <taxon>Araneus</taxon>
    </lineage>
</organism>
<name>A0A4Y1ZXU1_ARAVE</name>
<dbReference type="OrthoDB" id="10058156at2759"/>
<proteinExistence type="predicted"/>
<dbReference type="Proteomes" id="UP000499080">
    <property type="component" value="Unassembled WGS sequence"/>
</dbReference>
<dbReference type="InterPro" id="IPR050951">
    <property type="entry name" value="Retrovirus_Pol_polyprotein"/>
</dbReference>
<dbReference type="InterPro" id="IPR043502">
    <property type="entry name" value="DNA/RNA_pol_sf"/>
</dbReference>
<feature type="domain" description="Reverse transcriptase" evidence="1">
    <location>
        <begin position="1"/>
        <end position="72"/>
    </location>
</feature>
<dbReference type="InterPro" id="IPR000477">
    <property type="entry name" value="RT_dom"/>
</dbReference>
<dbReference type="GO" id="GO:0071897">
    <property type="term" value="P:DNA biosynthetic process"/>
    <property type="evidence" value="ECO:0007669"/>
    <property type="project" value="UniProtKB-ARBA"/>
</dbReference>
<sequence length="126" mass="14202">MLLLVHYIEDLLKGIPGVLPYFDDVLIFAATEEQLCKHLRLVLERLSESGIRANKNKCIFKTKAVEFLGFVIDASGIHPSASKVRAIHEAPHPKNETEPQAFLGPLNFYHSFLKDKATIAEPLHRL</sequence>
<dbReference type="SUPFAM" id="SSF56672">
    <property type="entry name" value="DNA/RNA polymerases"/>
    <property type="match status" value="1"/>
</dbReference>
<dbReference type="InterPro" id="IPR043128">
    <property type="entry name" value="Rev_trsase/Diguanyl_cyclase"/>
</dbReference>
<evidence type="ECO:0000313" key="3">
    <source>
        <dbReference type="Proteomes" id="UP000499080"/>
    </source>
</evidence>
<dbReference type="FunFam" id="3.30.70.270:FF:000003">
    <property type="entry name" value="Transposon Ty3-G Gag-Pol polyprotein"/>
    <property type="match status" value="1"/>
</dbReference>
<comment type="caution">
    <text evidence="2">The sequence shown here is derived from an EMBL/GenBank/DDBJ whole genome shotgun (WGS) entry which is preliminary data.</text>
</comment>
<evidence type="ECO:0000313" key="2">
    <source>
        <dbReference type="EMBL" id="GBL72293.1"/>
    </source>
</evidence>